<sequence>MKKEDLTMEYVENYRTVPSDPRFPNTNQTRNCYQNYLDFHRCRKVRSEEYEACRYFKKVYQILCPNAWIERWDEQIAENRFPGRI</sequence>
<evidence type="ECO:0000256" key="4">
    <source>
        <dbReference type="PIRNR" id="PIRNR000278"/>
    </source>
</evidence>
<evidence type="ECO:0000256" key="1">
    <source>
        <dbReference type="ARBA" id="ARBA00004173"/>
    </source>
</evidence>
<dbReference type="CDD" id="cd00926">
    <property type="entry name" value="Cyt_c_Oxidase_VIb"/>
    <property type="match status" value="1"/>
</dbReference>
<keyword evidence="7" id="KW-1185">Reference proteome</keyword>
<accession>A0A4E0RT92</accession>
<dbReference type="EMBL" id="ML159022">
    <property type="protein sequence ID" value="THK33187.1"/>
    <property type="molecule type" value="Genomic_DNA"/>
</dbReference>
<comment type="function">
    <text evidence="4">Component of the cytochrome c oxidase, the last enzyme in the mitochondrial electron transport chain which drives oxidative phosphorylation.</text>
</comment>
<dbReference type="GO" id="GO:0005739">
    <property type="term" value="C:mitochondrion"/>
    <property type="evidence" value="ECO:0007669"/>
    <property type="project" value="UniProtKB-SubCell"/>
</dbReference>
<protein>
    <recommendedName>
        <fullName evidence="4">Cytochrome c oxidase subunit</fullName>
    </recommendedName>
</protein>
<keyword evidence="3 5" id="KW-1015">Disulfide bond</keyword>
<evidence type="ECO:0000313" key="6">
    <source>
        <dbReference type="EMBL" id="THK33187.1"/>
    </source>
</evidence>
<comment type="similarity">
    <text evidence="4">Belongs to the cytochrome c oxidase subunit 6B.</text>
</comment>
<reference evidence="6" key="1">
    <citation type="submission" date="2019-02" db="EMBL/GenBank/DDBJ databases">
        <title>Genome of the parasitoid wasp Diachasma alloeum, an emerging model for ecological speciation and transitions to asexual reproduction.</title>
        <authorList>
            <person name="Robertson H.M."/>
            <person name="Walden K.K."/>
            <person name="Tvedte E.S."/>
            <person name="Hood G.R."/>
            <person name="Feder J.L."/>
            <person name="Forbes A.A."/>
            <person name="Logsdon J.M."/>
            <person name="Mcelroy K.E."/>
        </authorList>
    </citation>
    <scope>NUCLEOTIDE SEQUENCE [LARGE SCALE GENOMIC DNA]</scope>
    <source>
        <strain evidence="6">Michigan</strain>
    </source>
</reference>
<dbReference type="Pfam" id="PF02297">
    <property type="entry name" value="COX6B"/>
    <property type="match status" value="1"/>
</dbReference>
<feature type="disulfide bond" evidence="5">
    <location>
        <begin position="32"/>
        <end position="64"/>
    </location>
</feature>
<dbReference type="CTD" id="32989"/>
<keyword evidence="2 4" id="KW-0496">Mitochondrion</keyword>
<dbReference type="Proteomes" id="UP000297026">
    <property type="component" value="Unassembled WGS sequence"/>
</dbReference>
<dbReference type="InterPro" id="IPR048280">
    <property type="entry name" value="COX6B-like"/>
</dbReference>
<organism evidence="6 7">
    <name type="scientific">Diachasma alloeum</name>
    <dbReference type="NCBI Taxonomy" id="454923"/>
    <lineage>
        <taxon>Eukaryota</taxon>
        <taxon>Metazoa</taxon>
        <taxon>Ecdysozoa</taxon>
        <taxon>Arthropoda</taxon>
        <taxon>Hexapoda</taxon>
        <taxon>Insecta</taxon>
        <taxon>Pterygota</taxon>
        <taxon>Neoptera</taxon>
        <taxon>Endopterygota</taxon>
        <taxon>Hymenoptera</taxon>
        <taxon>Apocrita</taxon>
        <taxon>Ichneumonoidea</taxon>
        <taxon>Braconidae</taxon>
        <taxon>Opiinae</taxon>
        <taxon>Diachasma</taxon>
    </lineage>
</organism>
<dbReference type="PIRSF" id="PIRSF000278">
    <property type="entry name" value="Cyt_c_oxidase_6B"/>
    <property type="match status" value="1"/>
</dbReference>
<dbReference type="AlphaFoldDB" id="A0A4E0RT92"/>
<gene>
    <name evidence="6" type="primary">COX6B</name>
    <name evidence="6" type="ORF">DALL_DALL000393</name>
</gene>
<dbReference type="OrthoDB" id="1107506at2759"/>
<dbReference type="FunFam" id="1.10.10.140:FF:000001">
    <property type="entry name" value="Cytochrome c oxidase subunit 6B1"/>
    <property type="match status" value="1"/>
</dbReference>
<name>A0A4E0RT92_9HYME</name>
<dbReference type="InterPro" id="IPR003213">
    <property type="entry name" value="Cyt_c_oxidase_su6B"/>
</dbReference>
<feature type="disulfide bond" evidence="5">
    <location>
        <begin position="42"/>
        <end position="53"/>
    </location>
</feature>
<dbReference type="Gene3D" id="1.10.10.140">
    <property type="entry name" value="Cytochrome c oxidase, subunit VIb"/>
    <property type="match status" value="1"/>
</dbReference>
<proteinExistence type="inferred from homology"/>
<evidence type="ECO:0000256" key="3">
    <source>
        <dbReference type="ARBA" id="ARBA00023157"/>
    </source>
</evidence>
<dbReference type="InterPro" id="IPR036549">
    <property type="entry name" value="CX6/COA6-like_sf"/>
</dbReference>
<dbReference type="GO" id="GO:0045277">
    <property type="term" value="C:respiratory chain complex IV"/>
    <property type="evidence" value="ECO:0007669"/>
    <property type="project" value="InterPro"/>
</dbReference>
<dbReference type="SUPFAM" id="SSF47694">
    <property type="entry name" value="Cytochrome c oxidase subunit h"/>
    <property type="match status" value="1"/>
</dbReference>
<evidence type="ECO:0000313" key="7">
    <source>
        <dbReference type="Proteomes" id="UP000297026"/>
    </source>
</evidence>
<evidence type="ECO:0000256" key="5">
    <source>
        <dbReference type="PIRSR" id="PIRSR000278-1"/>
    </source>
</evidence>
<dbReference type="GeneID" id="107044217"/>
<dbReference type="PANTHER" id="PTHR11387">
    <property type="entry name" value="CYTOCHROME C OXIDASE SUBUNIT 6B"/>
    <property type="match status" value="1"/>
</dbReference>
<evidence type="ECO:0000256" key="2">
    <source>
        <dbReference type="ARBA" id="ARBA00023128"/>
    </source>
</evidence>
<dbReference type="PROSITE" id="PS51808">
    <property type="entry name" value="CHCH"/>
    <property type="match status" value="1"/>
</dbReference>
<comment type="subcellular location">
    <subcellularLocation>
        <location evidence="1">Mitochondrion</location>
    </subcellularLocation>
</comment>